<dbReference type="Pfam" id="PF03715">
    <property type="entry name" value="Noc2"/>
    <property type="match status" value="1"/>
</dbReference>
<keyword evidence="5" id="KW-1133">Transmembrane helix</keyword>
<evidence type="ECO:0000259" key="6">
    <source>
        <dbReference type="Pfam" id="PF01764"/>
    </source>
</evidence>
<evidence type="ECO:0000313" key="8">
    <source>
        <dbReference type="Proteomes" id="UP000310158"/>
    </source>
</evidence>
<feature type="region of interest" description="Disordered" evidence="4">
    <location>
        <begin position="1"/>
        <end position="108"/>
    </location>
</feature>
<dbReference type="GO" id="GO:0030690">
    <property type="term" value="C:Noc1p-Noc2p complex"/>
    <property type="evidence" value="ECO:0007669"/>
    <property type="project" value="TreeGrafter"/>
</dbReference>
<feature type="compositionally biased region" description="Basic residues" evidence="4">
    <location>
        <begin position="22"/>
        <end position="41"/>
    </location>
</feature>
<comment type="caution">
    <text evidence="7">The sequence shown here is derived from an EMBL/GenBank/DDBJ whole genome shotgun (WGS) entry which is preliminary data.</text>
</comment>
<dbReference type="GO" id="GO:0005654">
    <property type="term" value="C:nucleoplasm"/>
    <property type="evidence" value="ECO:0007669"/>
    <property type="project" value="TreeGrafter"/>
</dbReference>
<evidence type="ECO:0000256" key="3">
    <source>
        <dbReference type="ARBA" id="ARBA00023242"/>
    </source>
</evidence>
<evidence type="ECO:0000313" key="7">
    <source>
        <dbReference type="EMBL" id="THH17678.1"/>
    </source>
</evidence>
<keyword evidence="3" id="KW-0539">Nucleus</keyword>
<dbReference type="AlphaFoldDB" id="A0A4S4M061"/>
<dbReference type="Gene3D" id="3.40.50.1820">
    <property type="entry name" value="alpha/beta hydrolase"/>
    <property type="match status" value="1"/>
</dbReference>
<feature type="domain" description="Fungal lipase-type" evidence="6">
    <location>
        <begin position="876"/>
        <end position="1018"/>
    </location>
</feature>
<proteinExistence type="inferred from homology"/>
<dbReference type="GO" id="GO:0005730">
    <property type="term" value="C:nucleolus"/>
    <property type="evidence" value="ECO:0007669"/>
    <property type="project" value="TreeGrafter"/>
</dbReference>
<dbReference type="GO" id="GO:0030691">
    <property type="term" value="C:Noc2p-Noc3p complex"/>
    <property type="evidence" value="ECO:0007669"/>
    <property type="project" value="TreeGrafter"/>
</dbReference>
<keyword evidence="8" id="KW-1185">Reference proteome</keyword>
<evidence type="ECO:0000256" key="1">
    <source>
        <dbReference type="ARBA" id="ARBA00004123"/>
    </source>
</evidence>
<evidence type="ECO:0000256" key="5">
    <source>
        <dbReference type="SAM" id="Phobius"/>
    </source>
</evidence>
<dbReference type="PANTHER" id="PTHR12687">
    <property type="entry name" value="NUCLEOLAR COMPLEX 2 AND RAD4-RELATED"/>
    <property type="match status" value="1"/>
</dbReference>
<feature type="compositionally biased region" description="Acidic residues" evidence="4">
    <location>
        <begin position="50"/>
        <end position="59"/>
    </location>
</feature>
<dbReference type="SUPFAM" id="SSF53474">
    <property type="entry name" value="alpha/beta-Hydrolases"/>
    <property type="match status" value="1"/>
</dbReference>
<evidence type="ECO:0000256" key="4">
    <source>
        <dbReference type="SAM" id="MobiDB-lite"/>
    </source>
</evidence>
<dbReference type="Proteomes" id="UP000310158">
    <property type="component" value="Unassembled WGS sequence"/>
</dbReference>
<dbReference type="CDD" id="cd00519">
    <property type="entry name" value="Lipase_3"/>
    <property type="match status" value="1"/>
</dbReference>
<dbReference type="GO" id="GO:0042273">
    <property type="term" value="P:ribosomal large subunit biogenesis"/>
    <property type="evidence" value="ECO:0007669"/>
    <property type="project" value="TreeGrafter"/>
</dbReference>
<dbReference type="EMBL" id="SGPL01000101">
    <property type="protein sequence ID" value="THH17678.1"/>
    <property type="molecule type" value="Genomic_DNA"/>
</dbReference>
<dbReference type="OrthoDB" id="10266662at2759"/>
<reference evidence="7 8" key="1">
    <citation type="submission" date="2019-02" db="EMBL/GenBank/DDBJ databases">
        <title>Genome sequencing of the rare red list fungi Bondarzewia mesenterica.</title>
        <authorList>
            <person name="Buettner E."/>
            <person name="Kellner H."/>
        </authorList>
    </citation>
    <scope>NUCLEOTIDE SEQUENCE [LARGE SCALE GENOMIC DNA]</scope>
    <source>
        <strain evidence="7 8">DSM 108281</strain>
    </source>
</reference>
<dbReference type="PANTHER" id="PTHR12687:SF4">
    <property type="entry name" value="NUCLEOLAR COMPLEX PROTEIN 2 HOMOLOG"/>
    <property type="match status" value="1"/>
</dbReference>
<dbReference type="InterPro" id="IPR005343">
    <property type="entry name" value="Noc2"/>
</dbReference>
<keyword evidence="5" id="KW-0812">Transmembrane</keyword>
<name>A0A4S4M061_9AGAM</name>
<organism evidence="7 8">
    <name type="scientific">Bondarzewia mesenterica</name>
    <dbReference type="NCBI Taxonomy" id="1095465"/>
    <lineage>
        <taxon>Eukaryota</taxon>
        <taxon>Fungi</taxon>
        <taxon>Dikarya</taxon>
        <taxon>Basidiomycota</taxon>
        <taxon>Agaricomycotina</taxon>
        <taxon>Agaricomycetes</taxon>
        <taxon>Russulales</taxon>
        <taxon>Bondarzewiaceae</taxon>
        <taxon>Bondarzewia</taxon>
    </lineage>
</organism>
<comment type="similarity">
    <text evidence="2">Belongs to the NOC2 family.</text>
</comment>
<protein>
    <recommendedName>
        <fullName evidence="6">Fungal lipase-type domain-containing protein</fullName>
    </recommendedName>
</protein>
<feature type="compositionally biased region" description="Acidic residues" evidence="4">
    <location>
        <begin position="91"/>
        <end position="105"/>
    </location>
</feature>
<dbReference type="Pfam" id="PF01764">
    <property type="entry name" value="Lipase_3"/>
    <property type="match status" value="1"/>
</dbReference>
<dbReference type="InterPro" id="IPR029058">
    <property type="entry name" value="AB_hydrolase_fold"/>
</dbReference>
<feature type="transmembrane region" description="Helical" evidence="5">
    <location>
        <begin position="970"/>
        <end position="992"/>
    </location>
</feature>
<accession>A0A4S4M061</accession>
<dbReference type="GO" id="GO:0006629">
    <property type="term" value="P:lipid metabolic process"/>
    <property type="evidence" value="ECO:0007669"/>
    <property type="project" value="InterPro"/>
</dbReference>
<feature type="compositionally biased region" description="Basic residues" evidence="4">
    <location>
        <begin position="1"/>
        <end position="10"/>
    </location>
</feature>
<dbReference type="InterPro" id="IPR002921">
    <property type="entry name" value="Fungal_lipase-type"/>
</dbReference>
<comment type="subcellular location">
    <subcellularLocation>
        <location evidence="1">Nucleus</location>
    </subcellularLocation>
</comment>
<evidence type="ECO:0000256" key="2">
    <source>
        <dbReference type="ARBA" id="ARBA00005907"/>
    </source>
</evidence>
<gene>
    <name evidence="7" type="ORF">EW146_g3186</name>
</gene>
<sequence length="1105" mass="122629">MTKKSAKSTRKFAASGQLKKQIQARRKHQQIKRKIQHKKGSKGKEHLNDDQAEGEEDEGQATKLKGMSVDDFLGASFMDEDDDGSLANASDVDDEDEEEGEDNDDQSFASIDDLEGMSLACPLNFTELISVHQDEGAAHMQELSKLAEKDPDFYNYLQENDRELLEFNANAVDGNSDEDEEDENVMQEDRSPVLTKRVLQKWQKALLETQSLRALRKLFIAFRSAAHMNEEDQVLAWTIDSSSVYNKLVTTALRYTPIILEHHAPYKILANGKIKAPAQTQKLKTLQKMILSYFHNVTHITSQLTEPELIKLAISESAKLLPYVVSSRKAVKQYLKTCLDLWSTADDSLRIAAFLAIRKLASATDESILDMVLKGVYLSLMRSAKSTNTYTLPSINLMKNSASEIFCLDHTAAYQHAFGYIRQLAINLRNGMKMKTKESFQQVYNWQYVHSIDFWAHVLARACDVQATAQKGGKESALKPLIYPLVQVATGAIKLIPNSRSYPFHLHIIRSLIHLSQHSHTYIPLAPHLLPILTSTLTASKPKSSTLRPLDFETNIRAPQQYIHTRVYNEGIADEGAFLLAEWLTTPAVQGSIAFPELVVPLTVVLRKALKTSRIDQKSRGGKEAGIVKGLVERIEESAKWVEQKRDGVSFAPAKMAEVDTWEAGVKVEETPLGKYIKVQRKTREKRRKLVEKVRETDFRPYSRSRHPSGSVAQGKVRMRSWKIRTFVQSLAWLGMAGTIAEVITVSPIRERMALPADGYDVLGPGILASVTPHWQRALPIRSSEFSLFGIIILDWMFRGIEAGGAPRVNSFEHGHCAADQGHLNRAGHYGFTSIEAGPYGHLRQLGKGPLFNRFKNILTGTQGFVGRDDQRKEIVVAFRGSQDLEDFLLDGNLFLVPFASPGILLNSSEPVDAHAGFLSGYNSVAQTVLSEVKSQLNKHKGYSIILTGHSLGGALASIASVSIKSNLPIAGVRLFTFGAVLFAFFIVAQLLRGAQDNRERATKAVHTFDGVPTMVPESLGYRHQYAVALVKESFGSSKNLVISLPFSLKYRTIDSSSSADPSTVVLCQGPEDPSCSDSIPSSGINLAHAVYFGQIMTTDATLCL</sequence>
<keyword evidence="5" id="KW-0472">Membrane</keyword>